<evidence type="ECO:0000313" key="3">
    <source>
        <dbReference type="Proteomes" id="UP000823824"/>
    </source>
</evidence>
<keyword evidence="1" id="KW-0472">Membrane</keyword>
<reference evidence="2" key="1">
    <citation type="journal article" date="2021" name="PeerJ">
        <title>Extensive microbial diversity within the chicken gut microbiome revealed by metagenomics and culture.</title>
        <authorList>
            <person name="Gilroy R."/>
            <person name="Ravi A."/>
            <person name="Getino M."/>
            <person name="Pursley I."/>
            <person name="Horton D.L."/>
            <person name="Alikhan N.F."/>
            <person name="Baker D."/>
            <person name="Gharbi K."/>
            <person name="Hall N."/>
            <person name="Watson M."/>
            <person name="Adriaenssens E.M."/>
            <person name="Foster-Nyarko E."/>
            <person name="Jarju S."/>
            <person name="Secka A."/>
            <person name="Antonio M."/>
            <person name="Oren A."/>
            <person name="Chaudhuri R.R."/>
            <person name="La Ragione R."/>
            <person name="Hildebrand F."/>
            <person name="Pallen M.J."/>
        </authorList>
    </citation>
    <scope>NUCLEOTIDE SEQUENCE</scope>
    <source>
        <strain evidence="2">ChiBcec18-1249</strain>
    </source>
</reference>
<reference evidence="2" key="2">
    <citation type="submission" date="2021-04" db="EMBL/GenBank/DDBJ databases">
        <authorList>
            <person name="Gilroy R."/>
        </authorList>
    </citation>
    <scope>NUCLEOTIDE SEQUENCE</scope>
    <source>
        <strain evidence="2">ChiBcec18-1249</strain>
    </source>
</reference>
<keyword evidence="1" id="KW-1133">Transmembrane helix</keyword>
<organism evidence="2 3">
    <name type="scientific">Candidatus Oscillibacter excrementigallinarum</name>
    <dbReference type="NCBI Taxonomy" id="2838716"/>
    <lineage>
        <taxon>Bacteria</taxon>
        <taxon>Bacillati</taxon>
        <taxon>Bacillota</taxon>
        <taxon>Clostridia</taxon>
        <taxon>Eubacteriales</taxon>
        <taxon>Oscillospiraceae</taxon>
        <taxon>Oscillibacter</taxon>
    </lineage>
</organism>
<proteinExistence type="predicted"/>
<keyword evidence="1" id="KW-0812">Transmembrane</keyword>
<protein>
    <submittedName>
        <fullName evidence="2">DUF2812 domain-containing protein</fullName>
    </submittedName>
</protein>
<gene>
    <name evidence="2" type="ORF">H9787_01650</name>
</gene>
<sequence>MSTGHPYVKNEKFRETCPISLYDVAAVETWLEDLARRGYRPVGFTGAQVELLPDEPRESRFRLQPLQRRKETLNPERVEAYRVMGWQLVGQLGPFWVWRCDDPAAPELDTDPVVQGEGYRYLKRRMARSLIWTSLLLAVFVGVCILNWFIVSAPLLNAVEDALPGYWLCAVPLSILGLIQIVLNVRNMRGLWRTLTAGVPLTRPRPYRRGQIFGGAAYLLMCLFYAMCFVGMGLSYGTGPHFTWSAEEDGSPKQEVRYVDLRALDGAQNVEYFRIRTKCQELAPRMYWVDQTAPWHEGAERRPRAATAYYEMLTEGLAAELAEELLAEQPGFLAWVPGTAEPVPASALDGFWWTETRYEDGDTIQYAVARLGRRVLAVGYTGPTDLRTETAYLASLLME</sequence>
<feature type="transmembrane region" description="Helical" evidence="1">
    <location>
        <begin position="212"/>
        <end position="236"/>
    </location>
</feature>
<accession>A0A9D2RQX5</accession>
<evidence type="ECO:0000313" key="2">
    <source>
        <dbReference type="EMBL" id="HJB12398.1"/>
    </source>
</evidence>
<comment type="caution">
    <text evidence="2">The sequence shown here is derived from an EMBL/GenBank/DDBJ whole genome shotgun (WGS) entry which is preliminary data.</text>
</comment>
<dbReference type="Proteomes" id="UP000823824">
    <property type="component" value="Unassembled WGS sequence"/>
</dbReference>
<feature type="transmembrane region" description="Helical" evidence="1">
    <location>
        <begin position="130"/>
        <end position="151"/>
    </location>
</feature>
<name>A0A9D2RQX5_9FIRM</name>
<feature type="transmembrane region" description="Helical" evidence="1">
    <location>
        <begin position="163"/>
        <end position="183"/>
    </location>
</feature>
<evidence type="ECO:0000256" key="1">
    <source>
        <dbReference type="SAM" id="Phobius"/>
    </source>
</evidence>
<dbReference type="EMBL" id="DWZJ01000012">
    <property type="protein sequence ID" value="HJB12398.1"/>
    <property type="molecule type" value="Genomic_DNA"/>
</dbReference>
<dbReference type="AlphaFoldDB" id="A0A9D2RQX5"/>